<gene>
    <name evidence="2" type="ORF">K8V30_07335</name>
</gene>
<evidence type="ECO:0000256" key="1">
    <source>
        <dbReference type="SAM" id="MobiDB-lite"/>
    </source>
</evidence>
<evidence type="ECO:0000313" key="3">
    <source>
        <dbReference type="Proteomes" id="UP000700212"/>
    </source>
</evidence>
<name>A0A921T5F4_9BACL</name>
<dbReference type="Gene3D" id="3.40.1350.140">
    <property type="entry name" value="MepB-like"/>
    <property type="match status" value="1"/>
</dbReference>
<organism evidence="2 3">
    <name type="scientific">Metalysinibacillus jejuensis</name>
    <dbReference type="NCBI Taxonomy" id="914327"/>
    <lineage>
        <taxon>Bacteria</taxon>
        <taxon>Bacillati</taxon>
        <taxon>Bacillota</taxon>
        <taxon>Bacilli</taxon>
        <taxon>Bacillales</taxon>
        <taxon>Caryophanaceae</taxon>
        <taxon>Metalysinibacillus</taxon>
    </lineage>
</organism>
<dbReference type="InterPro" id="IPR038231">
    <property type="entry name" value="MepB-like_sf"/>
</dbReference>
<dbReference type="Pfam" id="PF08877">
    <property type="entry name" value="MepB-like"/>
    <property type="match status" value="1"/>
</dbReference>
<protein>
    <submittedName>
        <fullName evidence="2">MepB family protein</fullName>
    </submittedName>
</protein>
<feature type="region of interest" description="Disordered" evidence="1">
    <location>
        <begin position="120"/>
        <end position="139"/>
    </location>
</feature>
<reference evidence="2" key="1">
    <citation type="journal article" date="2021" name="PeerJ">
        <title>Extensive microbial diversity within the chicken gut microbiome revealed by metagenomics and culture.</title>
        <authorList>
            <person name="Gilroy R."/>
            <person name="Ravi A."/>
            <person name="Getino M."/>
            <person name="Pursley I."/>
            <person name="Horton D.L."/>
            <person name="Alikhan N.F."/>
            <person name="Baker D."/>
            <person name="Gharbi K."/>
            <person name="Hall N."/>
            <person name="Watson M."/>
            <person name="Adriaenssens E.M."/>
            <person name="Foster-Nyarko E."/>
            <person name="Jarju S."/>
            <person name="Secka A."/>
            <person name="Antonio M."/>
            <person name="Oren A."/>
            <person name="Chaudhuri R.R."/>
            <person name="La Ragione R."/>
            <person name="Hildebrand F."/>
            <person name="Pallen M.J."/>
        </authorList>
    </citation>
    <scope>NUCLEOTIDE SEQUENCE</scope>
    <source>
        <strain evidence="2">CHK160-4876</strain>
    </source>
</reference>
<feature type="compositionally biased region" description="Polar residues" evidence="1">
    <location>
        <begin position="120"/>
        <end position="130"/>
    </location>
</feature>
<dbReference type="EMBL" id="DYTV01000096">
    <property type="protein sequence ID" value="HJH11477.1"/>
    <property type="molecule type" value="Genomic_DNA"/>
</dbReference>
<reference evidence="2" key="2">
    <citation type="submission" date="2021-09" db="EMBL/GenBank/DDBJ databases">
        <authorList>
            <person name="Gilroy R."/>
        </authorList>
    </citation>
    <scope>NUCLEOTIDE SEQUENCE</scope>
    <source>
        <strain evidence="2">CHK160-4876</strain>
    </source>
</reference>
<comment type="caution">
    <text evidence="2">The sequence shown here is derived from an EMBL/GenBank/DDBJ whole genome shotgun (WGS) entry which is preliminary data.</text>
</comment>
<evidence type="ECO:0000313" key="2">
    <source>
        <dbReference type="EMBL" id="HJH11477.1"/>
    </source>
</evidence>
<proteinExistence type="predicted"/>
<dbReference type="AlphaFoldDB" id="A0A921T5F4"/>
<accession>A0A921T5F4</accession>
<dbReference type="InterPro" id="IPR011235">
    <property type="entry name" value="MepB-like"/>
</dbReference>
<dbReference type="Proteomes" id="UP000700212">
    <property type="component" value="Unassembled WGS sequence"/>
</dbReference>
<sequence>MKTKVWLTQLFPQLKNLTVEHQNLAYEGCVFTVDGNNYRSRLAKRTPTKAGYFTAFWQKDATGKNQPFAEGDIQYLLIFTEEGDYFCFPKEALHALAIVTTATHQGKMAMRFYAPHEQGLNKTATTTQRKQAPYYKKRR</sequence>